<accession>A0A4Z2H5V2</accession>
<sequence>MERSCTSLGDDRRVDVSTGVITDTKSRPADTFLSAHRNTRMSVSESLVPLTLLGKFSTGCKTAPGWTLCGRPAPGGPKEDGNTGITAGEVLEGLSDPPMILSMEKGDRCTGEPEDFCTGAAACALAEPRLELSWG</sequence>
<keyword evidence="2" id="KW-1185">Reference proteome</keyword>
<reference evidence="1 2" key="1">
    <citation type="submission" date="2019-03" db="EMBL/GenBank/DDBJ databases">
        <title>First draft genome of Liparis tanakae, snailfish: a comprehensive survey of snailfish specific genes.</title>
        <authorList>
            <person name="Kim W."/>
            <person name="Song I."/>
            <person name="Jeong J.-H."/>
            <person name="Kim D."/>
            <person name="Kim S."/>
            <person name="Ryu S."/>
            <person name="Song J.Y."/>
            <person name="Lee S.K."/>
        </authorList>
    </citation>
    <scope>NUCLEOTIDE SEQUENCE [LARGE SCALE GENOMIC DNA]</scope>
    <source>
        <tissue evidence="1">Muscle</tissue>
    </source>
</reference>
<dbReference type="Proteomes" id="UP000314294">
    <property type="component" value="Unassembled WGS sequence"/>
</dbReference>
<name>A0A4Z2H5V2_9TELE</name>
<comment type="caution">
    <text evidence="1">The sequence shown here is derived from an EMBL/GenBank/DDBJ whole genome shotgun (WGS) entry which is preliminary data.</text>
</comment>
<gene>
    <name evidence="1" type="ORF">EYF80_028552</name>
</gene>
<evidence type="ECO:0000313" key="1">
    <source>
        <dbReference type="EMBL" id="TNN61257.1"/>
    </source>
</evidence>
<proteinExistence type="predicted"/>
<dbReference type="EMBL" id="SRLO01000319">
    <property type="protein sequence ID" value="TNN61257.1"/>
    <property type="molecule type" value="Genomic_DNA"/>
</dbReference>
<dbReference type="AlphaFoldDB" id="A0A4Z2H5V2"/>
<organism evidence="1 2">
    <name type="scientific">Liparis tanakae</name>
    <name type="common">Tanaka's snailfish</name>
    <dbReference type="NCBI Taxonomy" id="230148"/>
    <lineage>
        <taxon>Eukaryota</taxon>
        <taxon>Metazoa</taxon>
        <taxon>Chordata</taxon>
        <taxon>Craniata</taxon>
        <taxon>Vertebrata</taxon>
        <taxon>Euteleostomi</taxon>
        <taxon>Actinopterygii</taxon>
        <taxon>Neopterygii</taxon>
        <taxon>Teleostei</taxon>
        <taxon>Neoteleostei</taxon>
        <taxon>Acanthomorphata</taxon>
        <taxon>Eupercaria</taxon>
        <taxon>Perciformes</taxon>
        <taxon>Cottioidei</taxon>
        <taxon>Cottales</taxon>
        <taxon>Liparidae</taxon>
        <taxon>Liparis</taxon>
    </lineage>
</organism>
<protein>
    <submittedName>
        <fullName evidence="1">Uncharacterized protein</fullName>
    </submittedName>
</protein>
<evidence type="ECO:0000313" key="2">
    <source>
        <dbReference type="Proteomes" id="UP000314294"/>
    </source>
</evidence>